<dbReference type="SUPFAM" id="SSF51445">
    <property type="entry name" value="(Trans)glycosidases"/>
    <property type="match status" value="1"/>
</dbReference>
<keyword evidence="6" id="KW-1133">Transmembrane helix</keyword>
<dbReference type="InterPro" id="IPR018155">
    <property type="entry name" value="Hyaluronidase"/>
</dbReference>
<dbReference type="FunFam" id="3.20.20.70:FF:000065">
    <property type="entry name" value="Hyaluronidase"/>
    <property type="match status" value="1"/>
</dbReference>
<dbReference type="PANTHER" id="PTHR11769">
    <property type="entry name" value="HYALURONIDASE"/>
    <property type="match status" value="1"/>
</dbReference>
<dbReference type="AlphaFoldDB" id="A0AAD9Q9U9"/>
<dbReference type="GO" id="GO:0030214">
    <property type="term" value="P:hyaluronan catabolic process"/>
    <property type="evidence" value="ECO:0007669"/>
    <property type="project" value="TreeGrafter"/>
</dbReference>
<dbReference type="InterPro" id="IPR017853">
    <property type="entry name" value="GH"/>
</dbReference>
<keyword evidence="4 5" id="KW-0326">Glycosidase</keyword>
<evidence type="ECO:0000313" key="7">
    <source>
        <dbReference type="EMBL" id="KAK2557332.1"/>
    </source>
</evidence>
<gene>
    <name evidence="7" type="ORF">P5673_020433</name>
</gene>
<name>A0AAD9Q9U9_ACRCE</name>
<dbReference type="PANTHER" id="PTHR11769:SF35">
    <property type="entry name" value="HYALURONIDASE"/>
    <property type="match status" value="1"/>
</dbReference>
<keyword evidence="6" id="KW-0812">Transmembrane</keyword>
<evidence type="ECO:0000256" key="2">
    <source>
        <dbReference type="ARBA" id="ARBA00022801"/>
    </source>
</evidence>
<evidence type="ECO:0000256" key="1">
    <source>
        <dbReference type="ARBA" id="ARBA00008871"/>
    </source>
</evidence>
<evidence type="ECO:0000256" key="5">
    <source>
        <dbReference type="RuleBase" id="RU610713"/>
    </source>
</evidence>
<comment type="caution">
    <text evidence="7">The sequence shown here is derived from an EMBL/GenBank/DDBJ whole genome shotgun (WGS) entry which is preliminary data.</text>
</comment>
<evidence type="ECO:0000256" key="6">
    <source>
        <dbReference type="SAM" id="Phobius"/>
    </source>
</evidence>
<dbReference type="EC" id="3.2.1.35" evidence="5"/>
<accession>A0AAD9Q9U9</accession>
<reference evidence="7" key="2">
    <citation type="journal article" date="2023" name="Science">
        <title>Genomic signatures of disease resistance in endangered staghorn corals.</title>
        <authorList>
            <person name="Vollmer S.V."/>
            <person name="Selwyn J.D."/>
            <person name="Despard B.A."/>
            <person name="Roesel C.L."/>
        </authorList>
    </citation>
    <scope>NUCLEOTIDE SEQUENCE</scope>
    <source>
        <strain evidence="7">K2</strain>
    </source>
</reference>
<dbReference type="Pfam" id="PF01630">
    <property type="entry name" value="Glyco_hydro_56"/>
    <property type="match status" value="1"/>
</dbReference>
<comment type="catalytic activity">
    <reaction evidence="5">
        <text>Random hydrolysis of (1-&gt;4)-linkages between N-acetyl-beta-D-glucosamine and D-glucuronate residues in hyaluronate.</text>
        <dbReference type="EC" id="3.2.1.35"/>
    </reaction>
</comment>
<proteinExistence type="inferred from homology"/>
<dbReference type="InterPro" id="IPR013785">
    <property type="entry name" value="Aldolase_TIM"/>
</dbReference>
<keyword evidence="8" id="KW-1185">Reference proteome</keyword>
<keyword evidence="6" id="KW-0472">Membrane</keyword>
<evidence type="ECO:0000256" key="3">
    <source>
        <dbReference type="ARBA" id="ARBA00023157"/>
    </source>
</evidence>
<keyword evidence="3" id="KW-1015">Disulfide bond</keyword>
<comment type="similarity">
    <text evidence="1 5">Belongs to the glycosyl hydrolase 56 family.</text>
</comment>
<dbReference type="EMBL" id="JARQWQ010000050">
    <property type="protein sequence ID" value="KAK2557332.1"/>
    <property type="molecule type" value="Genomic_DNA"/>
</dbReference>
<dbReference type="GO" id="GO:0005975">
    <property type="term" value="P:carbohydrate metabolic process"/>
    <property type="evidence" value="ECO:0007669"/>
    <property type="project" value="InterPro"/>
</dbReference>
<evidence type="ECO:0000313" key="8">
    <source>
        <dbReference type="Proteomes" id="UP001249851"/>
    </source>
</evidence>
<keyword evidence="2 5" id="KW-0378">Hydrolase</keyword>
<reference evidence="7" key="1">
    <citation type="journal article" date="2023" name="G3 (Bethesda)">
        <title>Whole genome assembly and annotation of the endangered Caribbean coral Acropora cervicornis.</title>
        <authorList>
            <person name="Selwyn J.D."/>
            <person name="Vollmer S.V."/>
        </authorList>
    </citation>
    <scope>NUCLEOTIDE SEQUENCE</scope>
    <source>
        <strain evidence="7">K2</strain>
    </source>
</reference>
<sequence>MSLVLGFFMSRLAYIWQLQIIFFGVLLCEDYLDARVSYICKCEDSDVRDRPFVAIWNAPTGGCSVNYSIDINLRDFGILENPKQTWDGKYVTVFYNAQLGLYPYFTDPEGTNSYNGGMPQLIDIAAHLNKMTKDIVKKIPDPEYSGLAVIDWEGWRPTWDRNFDSKRIYQSRSVDIVQEKYPEWSMEEQIQEAKKEFERSARIFMESSIKLARDLRPKGLWGFYGFPDCFGSSETNYRCSNEHKLLNDNIKWLFSSSTALYPSLYMYDQQSWNKEFAYGRLEESFRLTNAVLHEKNRTLPVFPYFRHLYEGKPLEFAYLTKVDLRNTIGQAADMGAAGVVIWGNRRDENTSPKVCQELNDYVRTRLGPYVESVCHRLETCSVRKCSGHGRCVNRKLILSKWMRDKPHLYSEKCIGPTKTFDSHKKPFTRFEQKDQQEKNHNSDQTYLTHKTFPAREPFQKHGLNPKQRQFLMKELKLLNSSNSKTVFLKSHRKNSSEDFVVFIPNFRETLAKGAVASDRLVLCNGSSTGSSDCEIMKESPATFSRTFHFPHTYVVFLCVSLGSALLVSSAFIMSYYFFNIRKRTDKAEEDDGPSGD</sequence>
<evidence type="ECO:0000256" key="4">
    <source>
        <dbReference type="ARBA" id="ARBA00023295"/>
    </source>
</evidence>
<dbReference type="Gene3D" id="3.20.20.70">
    <property type="entry name" value="Aldolase class I"/>
    <property type="match status" value="1"/>
</dbReference>
<dbReference type="GO" id="GO:0004415">
    <property type="term" value="F:hyalurononglucosaminidase activity"/>
    <property type="evidence" value="ECO:0007669"/>
    <property type="project" value="UniProtKB-UniRule"/>
</dbReference>
<dbReference type="Proteomes" id="UP001249851">
    <property type="component" value="Unassembled WGS sequence"/>
</dbReference>
<dbReference type="PRINTS" id="PR00846">
    <property type="entry name" value="GLHYDRLASE56"/>
</dbReference>
<organism evidence="7 8">
    <name type="scientific">Acropora cervicornis</name>
    <name type="common">Staghorn coral</name>
    <dbReference type="NCBI Taxonomy" id="6130"/>
    <lineage>
        <taxon>Eukaryota</taxon>
        <taxon>Metazoa</taxon>
        <taxon>Cnidaria</taxon>
        <taxon>Anthozoa</taxon>
        <taxon>Hexacorallia</taxon>
        <taxon>Scleractinia</taxon>
        <taxon>Astrocoeniina</taxon>
        <taxon>Acroporidae</taxon>
        <taxon>Acropora</taxon>
    </lineage>
</organism>
<feature type="transmembrane region" description="Helical" evidence="6">
    <location>
        <begin position="553"/>
        <end position="578"/>
    </location>
</feature>
<protein>
    <recommendedName>
        <fullName evidence="5">Hyaluronidase</fullName>
        <ecNumber evidence="5">3.2.1.35</ecNumber>
    </recommendedName>
</protein>